<dbReference type="Pfam" id="PF17482">
    <property type="entry name" value="Phage_sheath_1C"/>
    <property type="match status" value="1"/>
</dbReference>
<dbReference type="InterPro" id="IPR035089">
    <property type="entry name" value="Phage_sheath_subtilisin"/>
</dbReference>
<feature type="domain" description="Tail sheath protein subtilisin-like" evidence="2">
    <location>
        <begin position="220"/>
        <end position="378"/>
    </location>
</feature>
<reference evidence="4" key="2">
    <citation type="journal article" date="2024" name="Int. J. Antimicrob. Agents">
        <title>Identification of a novel Providencia species showing multi-drug-resistant in three patients with hospital-acquired infection.</title>
        <authorList>
            <person name="Yang W."/>
            <person name="Chen J."/>
            <person name="Yang F."/>
            <person name="Ji P."/>
            <person name="Shen S."/>
            <person name="Yin D."/>
            <person name="Hu F."/>
        </authorList>
    </citation>
    <scope>NUCLEOTIDE SEQUENCE</scope>
    <source>
        <strain evidence="4">CRE-138-0111</strain>
    </source>
</reference>
<evidence type="ECO:0000259" key="2">
    <source>
        <dbReference type="Pfam" id="PF04984"/>
    </source>
</evidence>
<dbReference type="Pfam" id="PF04984">
    <property type="entry name" value="Phage_sheath_1"/>
    <property type="match status" value="1"/>
</dbReference>
<organism evidence="4 5">
    <name type="scientific">Providencia huashanensis</name>
    <dbReference type="NCBI Taxonomy" id="3037798"/>
    <lineage>
        <taxon>Bacteria</taxon>
        <taxon>Pseudomonadati</taxon>
        <taxon>Pseudomonadota</taxon>
        <taxon>Gammaproteobacteria</taxon>
        <taxon>Enterobacterales</taxon>
        <taxon>Morganellaceae</taxon>
        <taxon>Providencia</taxon>
    </lineage>
</organism>
<proteinExistence type="inferred from homology"/>
<evidence type="ECO:0000313" key="4">
    <source>
        <dbReference type="EMBL" id="MDO7855537.1"/>
    </source>
</evidence>
<reference evidence="4" key="1">
    <citation type="submission" date="2023-07" db="EMBL/GenBank/DDBJ databases">
        <authorList>
            <person name="Yang W."/>
            <person name="Chen J."/>
            <person name="Ji P."/>
            <person name="Hu F."/>
        </authorList>
    </citation>
    <scope>NUCLEOTIDE SEQUENCE</scope>
    <source>
        <strain evidence="4">CRE-138-0111</strain>
    </source>
</reference>
<dbReference type="Proteomes" id="UP001176478">
    <property type="component" value="Unassembled WGS sequence"/>
</dbReference>
<name>A0ABT9ALY3_9GAMM</name>
<evidence type="ECO:0000313" key="5">
    <source>
        <dbReference type="Proteomes" id="UP001176478"/>
    </source>
</evidence>
<dbReference type="EMBL" id="JAUQTG010000001">
    <property type="protein sequence ID" value="MDO7855537.1"/>
    <property type="molecule type" value="Genomic_DNA"/>
</dbReference>
<comment type="caution">
    <text evidence="4">The sequence shown here is derived from an EMBL/GenBank/DDBJ whole genome shotgun (WGS) entry which is preliminary data.</text>
</comment>
<dbReference type="InterPro" id="IPR007067">
    <property type="entry name" value="Tail_sheath"/>
</dbReference>
<feature type="domain" description="Tail sheath protein C-terminal" evidence="3">
    <location>
        <begin position="386"/>
        <end position="499"/>
    </location>
</feature>
<sequence>MISFNEIPSNIRVPLTYIEIDNSAAVTGTPPTLHKTLLLGLRNKNGQVTAGEPFRITSQSAAEVAFGRGSMLAEMATHFIKANAFADLWALAIDDDSNGVKAVGEIQPMGSVAQAGQIALMIAGQSVRVTVRAGDSVAVMATKISEAINSNDRLPVTATVEPLHTNGSPVPDKINTHTVKLAAKWSGETGNDIDVRVNYYTGELLPSGIDIIITPMGKATGNPDLSNAITAFGDTWWNYVVNPFTDTLNLNLLRDELKDRWGALKMIDGICWMAKRGTLAQASSFGLSRNDYLFSTMATGMAPQPPYLWAATLAAVAVGSLSIDPARPLQTLQLPSILPPSLGDRWALNERNLLLYDGVSTFTVDTGSNVQIERAITMYRENSFGDPDPSYLDVETIATLSYLRYATRVRITQKFPRHKLADDGIRVSPGQAIVTPSVIKAELLALFTEQEFAGLVEDFESFKKTLLVERDPNDRNRVNVRSNPDLVNQFRIYAHAIQFILWG</sequence>
<dbReference type="InterPro" id="IPR020287">
    <property type="entry name" value="Tail_sheath_C"/>
</dbReference>
<evidence type="ECO:0000256" key="1">
    <source>
        <dbReference type="ARBA" id="ARBA00008005"/>
    </source>
</evidence>
<evidence type="ECO:0000259" key="3">
    <source>
        <dbReference type="Pfam" id="PF17482"/>
    </source>
</evidence>
<comment type="similarity">
    <text evidence="1">Belongs to the myoviridae tail sheath protein family.</text>
</comment>
<dbReference type="PIRSF" id="PIRSF007349">
    <property type="entry name" value="Tsp_L"/>
    <property type="match status" value="1"/>
</dbReference>
<gene>
    <name evidence="4" type="ORF">Q5E86_03925</name>
</gene>
<protein>
    <submittedName>
        <fullName evidence="4">Phage tail sheath subtilisin-like domain-containing protein</fullName>
    </submittedName>
</protein>
<accession>A0ABT9ALY3</accession>
<keyword evidence="5" id="KW-1185">Reference proteome</keyword>